<dbReference type="InterPro" id="IPR038726">
    <property type="entry name" value="PDDEXK_AddAB-type"/>
</dbReference>
<gene>
    <name evidence="2" type="ORF">METZ01_LOCUS332824</name>
</gene>
<organism evidence="2">
    <name type="scientific">marine metagenome</name>
    <dbReference type="NCBI Taxonomy" id="408172"/>
    <lineage>
        <taxon>unclassified sequences</taxon>
        <taxon>metagenomes</taxon>
        <taxon>ecological metagenomes</taxon>
    </lineage>
</organism>
<dbReference type="InterPro" id="IPR011604">
    <property type="entry name" value="PDDEXK-like_dom_sf"/>
</dbReference>
<accession>A0A382Q4P3</accession>
<dbReference type="Gene3D" id="3.90.320.10">
    <property type="match status" value="1"/>
</dbReference>
<sequence length="274" mass="31824">MISIKKNNKGELEKATGVRTKKSSLYVPQQTIPFKISRSKFSDFLNCKRCFYLDRVKGLREPSMPGWSLNIAVDDLLKKEFDHYRNIKKPHPIMVKYNLNFVPFVHENLDQWRNSLSGGIAYHDQKTNLIIQGGVDDVWLNLDTQELIVVDYKAQSKNKEVSSNQYLSDPYHAGYKQQMDIYVFILKKMGFAVSAKTYFYVCNANKNKEDFNAILSFDVSLVEYETNINWIDDKITEMKDILDLDEVPELNLYCENCAYLEQGDRLASSLPRLI</sequence>
<dbReference type="AlphaFoldDB" id="A0A382Q4P3"/>
<name>A0A382Q4P3_9ZZZZ</name>
<dbReference type="EMBL" id="UINC01111620">
    <property type="protein sequence ID" value="SVC79970.1"/>
    <property type="molecule type" value="Genomic_DNA"/>
</dbReference>
<proteinExistence type="predicted"/>
<evidence type="ECO:0000259" key="1">
    <source>
        <dbReference type="Pfam" id="PF12705"/>
    </source>
</evidence>
<protein>
    <recommendedName>
        <fullName evidence="1">PD-(D/E)XK endonuclease-like domain-containing protein</fullName>
    </recommendedName>
</protein>
<reference evidence="2" key="1">
    <citation type="submission" date="2018-05" db="EMBL/GenBank/DDBJ databases">
        <authorList>
            <person name="Lanie J.A."/>
            <person name="Ng W.-L."/>
            <person name="Kazmierczak K.M."/>
            <person name="Andrzejewski T.M."/>
            <person name="Davidsen T.M."/>
            <person name="Wayne K.J."/>
            <person name="Tettelin H."/>
            <person name="Glass J.I."/>
            <person name="Rusch D."/>
            <person name="Podicherti R."/>
            <person name="Tsui H.-C.T."/>
            <person name="Winkler M.E."/>
        </authorList>
    </citation>
    <scope>NUCLEOTIDE SEQUENCE</scope>
</reference>
<dbReference type="Pfam" id="PF12705">
    <property type="entry name" value="PDDEXK_1"/>
    <property type="match status" value="1"/>
</dbReference>
<feature type="domain" description="PD-(D/E)XK endonuclease-like" evidence="1">
    <location>
        <begin position="105"/>
        <end position="260"/>
    </location>
</feature>
<evidence type="ECO:0000313" key="2">
    <source>
        <dbReference type="EMBL" id="SVC79970.1"/>
    </source>
</evidence>